<evidence type="ECO:0000256" key="2">
    <source>
        <dbReference type="SAM" id="Phobius"/>
    </source>
</evidence>
<sequence length="143" mass="15674">MPPATAATEAESGGHPFPEAAEGVGGEEGLPRIHMKSGFVPEWLLGFCGGGIVVGVLLSKKDEVRKMVDSGVKAVGIGMGRRRQRSRRGYPTNKEHQAKYHKDIIEWHLSALKELLKEPSNRNLIKPMLLDFDGIEDVSDDEV</sequence>
<keyword evidence="2" id="KW-0812">Transmembrane</keyword>
<evidence type="ECO:0000313" key="3">
    <source>
        <dbReference type="EMBL" id="GJT01434.1"/>
    </source>
</evidence>
<keyword evidence="2" id="KW-1133">Transmembrane helix</keyword>
<accession>A0ABQ5AKG6</accession>
<feature type="region of interest" description="Disordered" evidence="1">
    <location>
        <begin position="1"/>
        <end position="26"/>
    </location>
</feature>
<dbReference type="Proteomes" id="UP001151760">
    <property type="component" value="Unassembled WGS sequence"/>
</dbReference>
<dbReference type="EMBL" id="BQNB010012270">
    <property type="protein sequence ID" value="GJT01434.1"/>
    <property type="molecule type" value="Genomic_DNA"/>
</dbReference>
<keyword evidence="2" id="KW-0472">Membrane</keyword>
<feature type="transmembrane region" description="Helical" evidence="2">
    <location>
        <begin position="40"/>
        <end position="58"/>
    </location>
</feature>
<comment type="caution">
    <text evidence="3">The sequence shown here is derived from an EMBL/GenBank/DDBJ whole genome shotgun (WGS) entry which is preliminary data.</text>
</comment>
<protein>
    <submittedName>
        <fullName evidence="3">Uncharacterized protein</fullName>
    </submittedName>
</protein>
<proteinExistence type="predicted"/>
<evidence type="ECO:0000313" key="4">
    <source>
        <dbReference type="Proteomes" id="UP001151760"/>
    </source>
</evidence>
<organism evidence="3 4">
    <name type="scientific">Tanacetum coccineum</name>
    <dbReference type="NCBI Taxonomy" id="301880"/>
    <lineage>
        <taxon>Eukaryota</taxon>
        <taxon>Viridiplantae</taxon>
        <taxon>Streptophyta</taxon>
        <taxon>Embryophyta</taxon>
        <taxon>Tracheophyta</taxon>
        <taxon>Spermatophyta</taxon>
        <taxon>Magnoliopsida</taxon>
        <taxon>eudicotyledons</taxon>
        <taxon>Gunneridae</taxon>
        <taxon>Pentapetalae</taxon>
        <taxon>asterids</taxon>
        <taxon>campanulids</taxon>
        <taxon>Asterales</taxon>
        <taxon>Asteraceae</taxon>
        <taxon>Asteroideae</taxon>
        <taxon>Anthemideae</taxon>
        <taxon>Anthemidinae</taxon>
        <taxon>Tanacetum</taxon>
    </lineage>
</organism>
<name>A0ABQ5AKG6_9ASTR</name>
<reference evidence="3" key="2">
    <citation type="submission" date="2022-01" db="EMBL/GenBank/DDBJ databases">
        <authorList>
            <person name="Yamashiro T."/>
            <person name="Shiraishi A."/>
            <person name="Satake H."/>
            <person name="Nakayama K."/>
        </authorList>
    </citation>
    <scope>NUCLEOTIDE SEQUENCE</scope>
</reference>
<reference evidence="3" key="1">
    <citation type="journal article" date="2022" name="Int. J. Mol. Sci.">
        <title>Draft Genome of Tanacetum Coccineum: Genomic Comparison of Closely Related Tanacetum-Family Plants.</title>
        <authorList>
            <person name="Yamashiro T."/>
            <person name="Shiraishi A."/>
            <person name="Nakayama K."/>
            <person name="Satake H."/>
        </authorList>
    </citation>
    <scope>NUCLEOTIDE SEQUENCE</scope>
</reference>
<keyword evidence="4" id="KW-1185">Reference proteome</keyword>
<evidence type="ECO:0000256" key="1">
    <source>
        <dbReference type="SAM" id="MobiDB-lite"/>
    </source>
</evidence>
<gene>
    <name evidence="3" type="ORF">Tco_0822603</name>
</gene>